<dbReference type="Proteomes" id="UP000254412">
    <property type="component" value="Unassembled WGS sequence"/>
</dbReference>
<dbReference type="EMBL" id="UHDS01000001">
    <property type="protein sequence ID" value="SUM56194.1"/>
    <property type="molecule type" value="Genomic_DNA"/>
</dbReference>
<proteinExistence type="predicted"/>
<evidence type="ECO:0000313" key="1">
    <source>
        <dbReference type="EMBL" id="SUM56194.1"/>
    </source>
</evidence>
<organism evidence="1 2">
    <name type="scientific">Staphylococcus nepalensis</name>
    <dbReference type="NCBI Taxonomy" id="214473"/>
    <lineage>
        <taxon>Bacteria</taxon>
        <taxon>Bacillati</taxon>
        <taxon>Bacillota</taxon>
        <taxon>Bacilli</taxon>
        <taxon>Bacillales</taxon>
        <taxon>Staphylococcaceae</taxon>
        <taxon>Staphylococcus</taxon>
    </lineage>
</organism>
<protein>
    <submittedName>
        <fullName evidence="1">Uncharacterized protein</fullName>
    </submittedName>
</protein>
<evidence type="ECO:0000313" key="2">
    <source>
        <dbReference type="Proteomes" id="UP000254412"/>
    </source>
</evidence>
<dbReference type="AlphaFoldDB" id="A0A380GQZ5"/>
<accession>A0A380GQZ5</accession>
<name>A0A380GQZ5_9STAP</name>
<reference evidence="1 2" key="1">
    <citation type="submission" date="2018-06" db="EMBL/GenBank/DDBJ databases">
        <authorList>
            <consortium name="Pathogen Informatics"/>
            <person name="Doyle S."/>
        </authorList>
    </citation>
    <scope>NUCLEOTIDE SEQUENCE [LARGE SCALE GENOMIC DNA]</scope>
    <source>
        <strain evidence="1 2">NCTC13834</strain>
    </source>
</reference>
<gene>
    <name evidence="1" type="ORF">NCTC13834_02600</name>
</gene>
<sequence>MNYKKHLPGKWKIVATSFSMWKSDKNKNPTITYSLHKDVPLIFNDLVEYKKNHKLKSVTGYDKLRNESFIWRGKGWLKPFTSKWKVLYLDSDLLIMKFSATLITPSGMDILVRNTKDISYYKERINGHPKLFNLNTVETQNLHWLY</sequence>
<dbReference type="RefSeq" id="WP_103372912.1">
    <property type="nucleotide sequence ID" value="NZ_BMCF01000003.1"/>
</dbReference>